<reference evidence="2 3" key="1">
    <citation type="submission" date="2023-09" db="EMBL/GenBank/DDBJ databases">
        <authorList>
            <person name="Wang M."/>
        </authorList>
    </citation>
    <scope>NUCLEOTIDE SEQUENCE [LARGE SCALE GENOMIC DNA]</scope>
    <source>
        <strain evidence="2">GT-2023</strain>
        <tissue evidence="2">Liver</tissue>
    </source>
</reference>
<keyword evidence="3" id="KW-1185">Reference proteome</keyword>
<evidence type="ECO:0000313" key="3">
    <source>
        <dbReference type="Proteomes" id="UP001558613"/>
    </source>
</evidence>
<name>A0ABR3M8T6_9TELE</name>
<organism evidence="2 3">
    <name type="scientific">Cirrhinus molitorella</name>
    <name type="common">mud carp</name>
    <dbReference type="NCBI Taxonomy" id="172907"/>
    <lineage>
        <taxon>Eukaryota</taxon>
        <taxon>Metazoa</taxon>
        <taxon>Chordata</taxon>
        <taxon>Craniata</taxon>
        <taxon>Vertebrata</taxon>
        <taxon>Euteleostomi</taxon>
        <taxon>Actinopterygii</taxon>
        <taxon>Neopterygii</taxon>
        <taxon>Teleostei</taxon>
        <taxon>Ostariophysi</taxon>
        <taxon>Cypriniformes</taxon>
        <taxon>Cyprinidae</taxon>
        <taxon>Labeoninae</taxon>
        <taxon>Labeonini</taxon>
        <taxon>Cirrhinus</taxon>
    </lineage>
</organism>
<evidence type="ECO:0000256" key="1">
    <source>
        <dbReference type="SAM" id="MobiDB-lite"/>
    </source>
</evidence>
<comment type="caution">
    <text evidence="2">The sequence shown here is derived from an EMBL/GenBank/DDBJ whole genome shotgun (WGS) entry which is preliminary data.</text>
</comment>
<protein>
    <submittedName>
        <fullName evidence="2">Uncharacterized protein</fullName>
    </submittedName>
</protein>
<evidence type="ECO:0000313" key="2">
    <source>
        <dbReference type="EMBL" id="KAL1261040.1"/>
    </source>
</evidence>
<gene>
    <name evidence="2" type="ORF">QQF64_008867</name>
</gene>
<dbReference type="EMBL" id="JAYMGO010000015">
    <property type="protein sequence ID" value="KAL1261040.1"/>
    <property type="molecule type" value="Genomic_DNA"/>
</dbReference>
<sequence length="110" mass="12271">MRVEDEQREDGAPETVVFSLFVDESQSQEASGTGLIKAQSEGQIPGLGPDSGRWESLECRWERKGISTVSIVRPLPQSVRVWTWLISGSKWKRSDCDGPASPHVQIPLHR</sequence>
<feature type="region of interest" description="Disordered" evidence="1">
    <location>
        <begin position="29"/>
        <end position="51"/>
    </location>
</feature>
<accession>A0ABR3M8T6</accession>
<dbReference type="Proteomes" id="UP001558613">
    <property type="component" value="Unassembled WGS sequence"/>
</dbReference>
<proteinExistence type="predicted"/>